<protein>
    <submittedName>
        <fullName evidence="12">Uncharacterized protein LOC111129501 isoform X1</fullName>
    </submittedName>
</protein>
<keyword evidence="4" id="KW-0221">Differentiation</keyword>
<keyword evidence="3" id="KW-0677">Repeat</keyword>
<feature type="domain" description="RRM" evidence="8">
    <location>
        <begin position="504"/>
        <end position="580"/>
    </location>
</feature>
<feature type="domain" description="RRM" evidence="8">
    <location>
        <begin position="126"/>
        <end position="195"/>
    </location>
</feature>
<dbReference type="Proteomes" id="UP000694844">
    <property type="component" value="Chromosome 4"/>
</dbReference>
<evidence type="ECO:0000313" key="11">
    <source>
        <dbReference type="Proteomes" id="UP000694844"/>
    </source>
</evidence>
<dbReference type="SMART" id="SM00333">
    <property type="entry name" value="TUDOR"/>
    <property type="match status" value="1"/>
</dbReference>
<reference evidence="12" key="1">
    <citation type="submission" date="2025-08" db="UniProtKB">
        <authorList>
            <consortium name="RefSeq"/>
        </authorList>
    </citation>
    <scope>IDENTIFICATION</scope>
    <source>
        <tissue evidence="12">Whole sample</tissue>
    </source>
</reference>
<feature type="compositionally biased region" description="Polar residues" evidence="7">
    <location>
        <begin position="630"/>
        <end position="644"/>
    </location>
</feature>
<dbReference type="GO" id="GO:0007283">
    <property type="term" value="P:spermatogenesis"/>
    <property type="evidence" value="ECO:0007669"/>
    <property type="project" value="UniProtKB-KW"/>
</dbReference>
<dbReference type="RefSeq" id="XP_022331626.1">
    <property type="nucleotide sequence ID" value="XM_022475918.1"/>
</dbReference>
<dbReference type="GO" id="GO:0005634">
    <property type="term" value="C:nucleus"/>
    <property type="evidence" value="ECO:0007669"/>
    <property type="project" value="TreeGrafter"/>
</dbReference>
<dbReference type="PROSITE" id="PS50304">
    <property type="entry name" value="TUDOR"/>
    <property type="match status" value="1"/>
</dbReference>
<dbReference type="InterPro" id="IPR000504">
    <property type="entry name" value="RRM_dom"/>
</dbReference>
<evidence type="ECO:0000256" key="1">
    <source>
        <dbReference type="ARBA" id="ARBA00004496"/>
    </source>
</evidence>
<dbReference type="InterPro" id="IPR002999">
    <property type="entry name" value="Tudor"/>
</dbReference>
<dbReference type="PROSITE" id="PS50102">
    <property type="entry name" value="RRM"/>
    <property type="match status" value="3"/>
</dbReference>
<dbReference type="CDD" id="cd00590">
    <property type="entry name" value="RRM_SF"/>
    <property type="match status" value="2"/>
</dbReference>
<dbReference type="Gene3D" id="2.30.30.140">
    <property type="match status" value="1"/>
</dbReference>
<dbReference type="Gene3D" id="3.30.70.330">
    <property type="match status" value="3"/>
</dbReference>
<dbReference type="SUPFAM" id="SSF63748">
    <property type="entry name" value="Tudor/PWWP/MBT"/>
    <property type="match status" value="1"/>
</dbReference>
<evidence type="ECO:0000259" key="9">
    <source>
        <dbReference type="PROSITE" id="PS50304"/>
    </source>
</evidence>
<feature type="compositionally biased region" description="Polar residues" evidence="7">
    <location>
        <begin position="441"/>
        <end position="458"/>
    </location>
</feature>
<dbReference type="Pfam" id="PF00567">
    <property type="entry name" value="TUDOR"/>
    <property type="match status" value="1"/>
</dbReference>
<feature type="domain" description="Tudor" evidence="9">
    <location>
        <begin position="723"/>
        <end position="781"/>
    </location>
</feature>
<dbReference type="KEGG" id="cvn:111129501"/>
<dbReference type="InterPro" id="IPR012677">
    <property type="entry name" value="Nucleotide-bd_a/b_plait_sf"/>
</dbReference>
<evidence type="ECO:0000256" key="3">
    <source>
        <dbReference type="ARBA" id="ARBA00022737"/>
    </source>
</evidence>
<dbReference type="PANTHER" id="PTHR23003">
    <property type="entry name" value="RNA RECOGNITION MOTIF RRM DOMAIN CONTAINING PROTEIN"/>
    <property type="match status" value="1"/>
</dbReference>
<dbReference type="InterPro" id="IPR035979">
    <property type="entry name" value="RBD_domain_sf"/>
</dbReference>
<comment type="subcellular location">
    <subcellularLocation>
        <location evidence="1">Cytoplasm</location>
    </subcellularLocation>
</comment>
<dbReference type="SMART" id="SM00360">
    <property type="entry name" value="RRM"/>
    <property type="match status" value="3"/>
</dbReference>
<feature type="compositionally biased region" description="Acidic residues" evidence="7">
    <location>
        <begin position="343"/>
        <end position="355"/>
    </location>
</feature>
<keyword evidence="2" id="KW-0963">Cytoplasm</keyword>
<evidence type="ECO:0000256" key="4">
    <source>
        <dbReference type="ARBA" id="ARBA00022871"/>
    </source>
</evidence>
<keyword evidence="5 6" id="KW-0694">RNA-binding</keyword>
<dbReference type="InterPro" id="IPR035437">
    <property type="entry name" value="SNase_OB-fold_sf"/>
</dbReference>
<evidence type="ECO:0000256" key="5">
    <source>
        <dbReference type="ARBA" id="ARBA00022884"/>
    </source>
</evidence>
<evidence type="ECO:0000256" key="6">
    <source>
        <dbReference type="PROSITE-ProRule" id="PRU00176"/>
    </source>
</evidence>
<keyword evidence="4" id="KW-0744">Spermatogenesis</keyword>
<dbReference type="InterPro" id="IPR025605">
    <property type="entry name" value="OST-HTH/LOTUS_dom"/>
</dbReference>
<feature type="region of interest" description="Disordered" evidence="7">
    <location>
        <begin position="88"/>
        <end position="119"/>
    </location>
</feature>
<feature type="domain" description="RRM" evidence="8">
    <location>
        <begin position="232"/>
        <end position="311"/>
    </location>
</feature>
<evidence type="ECO:0000256" key="7">
    <source>
        <dbReference type="SAM" id="MobiDB-lite"/>
    </source>
</evidence>
<feature type="region of interest" description="Disordered" evidence="7">
    <location>
        <begin position="192"/>
        <end position="229"/>
    </location>
</feature>
<dbReference type="GO" id="GO:0030154">
    <property type="term" value="P:cell differentiation"/>
    <property type="evidence" value="ECO:0007669"/>
    <property type="project" value="UniProtKB-ARBA"/>
</dbReference>
<dbReference type="SUPFAM" id="SSF54928">
    <property type="entry name" value="RNA-binding domain, RBD"/>
    <property type="match status" value="3"/>
</dbReference>
<evidence type="ECO:0000256" key="2">
    <source>
        <dbReference type="ARBA" id="ARBA00022490"/>
    </source>
</evidence>
<keyword evidence="11" id="KW-1185">Reference proteome</keyword>
<feature type="domain" description="HTH OST-type" evidence="10">
    <location>
        <begin position="6"/>
        <end position="83"/>
    </location>
</feature>
<organism evidence="11 12">
    <name type="scientific">Crassostrea virginica</name>
    <name type="common">Eastern oyster</name>
    <dbReference type="NCBI Taxonomy" id="6565"/>
    <lineage>
        <taxon>Eukaryota</taxon>
        <taxon>Metazoa</taxon>
        <taxon>Spiralia</taxon>
        <taxon>Lophotrochozoa</taxon>
        <taxon>Mollusca</taxon>
        <taxon>Bivalvia</taxon>
        <taxon>Autobranchia</taxon>
        <taxon>Pteriomorphia</taxon>
        <taxon>Ostreida</taxon>
        <taxon>Ostreoidea</taxon>
        <taxon>Ostreidae</taxon>
        <taxon>Crassostrea</taxon>
    </lineage>
</organism>
<accession>A0A8B8DX99</accession>
<dbReference type="GO" id="GO:0005737">
    <property type="term" value="C:cytoplasm"/>
    <property type="evidence" value="ECO:0007669"/>
    <property type="project" value="UniProtKB-SubCell"/>
</dbReference>
<evidence type="ECO:0000313" key="12">
    <source>
        <dbReference type="RefSeq" id="XP_022331626.1"/>
    </source>
</evidence>
<dbReference type="OrthoDB" id="1879688at2759"/>
<dbReference type="GeneID" id="111129501"/>
<dbReference type="Gene3D" id="3.30.420.610">
    <property type="entry name" value="LOTUS domain-like"/>
    <property type="match status" value="1"/>
</dbReference>
<dbReference type="Pfam" id="PF00076">
    <property type="entry name" value="RRM_1"/>
    <property type="match status" value="2"/>
</dbReference>
<proteinExistence type="predicted"/>
<gene>
    <name evidence="12" type="primary">LOC111129501</name>
</gene>
<sequence>MPVNTVPDNVKRNVRAVLLSKVGGVLVSDLVKDYKSLLKEPLKFKDLGFSTIKEFVEAMPEVCRLEYDEGIMAHKLYGVGDKSTYMSLSQKRAEKSKQTDGVSNGKKNAKGGSAREVNPELLPNSRGLYTLCYPRTKEAKSFEEKDLQEKFSEFGNLAQINMIPGLFFLRFATPDSAQAALDRYETELELRPAAEKTKHRNYQNENQNQDRRKSSEEVTTDKDFNSNNTNDIEVFVGNIPYECDQEAFKAEITSSCSPLSIRIKTAKGNDKKIFRYAFVKFPQKSQADDFISKYSDYDYHGRNLIVRYSNPGPPPNYKQGGAESGGKPAKSKNRPPADRPDLAFEEEEEKWDDATESSGASVWGKIPREPATSPELPHVMDIMSDQIQEQSPPVNAMEELHINTDFHIDTNFHMAGERNSPALSLHSQRSRRQVPSPAASMRSQGGESQSSVLRGTNPQPAPKARRHQQGRYPYREDSLDEMPSLEPAGLGFGPPPLQPIAQEPQIFISNFPYGESDEELIDFFSQYGCYDVIMMNRNDPKCSTRAMLYVANMQEAERAVLECNQMTYKGRRLLVNISKHIGNQTVNFLSSYHSMDKIKCTVTSDEGRKTVVEASADTGPGGDVLRRAESVTSNSSLASSQGDQSEPAVKSWNALLQTYKIIMNTLQIRPYMKKPPAREIVIYVTSVFDQNNFWGQLVLNESSLNELSEVMTGLQNKENRIGPTKGLGRCAALYNKEWYRAWIVGEKTDFRKVNVFFVDYGNTSTLDRKMTSLTSPYIWETKPILQPFTISGTPEFEVQENMIVSAQVSRFGHDESGYVTEVILQEILQ</sequence>
<dbReference type="Gene3D" id="2.40.50.90">
    <property type="match status" value="1"/>
</dbReference>
<dbReference type="GO" id="GO:0003729">
    <property type="term" value="F:mRNA binding"/>
    <property type="evidence" value="ECO:0007669"/>
    <property type="project" value="TreeGrafter"/>
</dbReference>
<feature type="compositionally biased region" description="Basic and acidic residues" evidence="7">
    <location>
        <begin position="208"/>
        <end position="224"/>
    </location>
</feature>
<name>A0A8B8DX99_CRAVI</name>
<feature type="region of interest" description="Disordered" evidence="7">
    <location>
        <begin position="305"/>
        <end position="376"/>
    </location>
</feature>
<feature type="region of interest" description="Disordered" evidence="7">
    <location>
        <begin position="615"/>
        <end position="644"/>
    </location>
</feature>
<evidence type="ECO:0000259" key="10">
    <source>
        <dbReference type="PROSITE" id="PS51644"/>
    </source>
</evidence>
<dbReference type="InterPro" id="IPR050374">
    <property type="entry name" value="RRT5_SRSF_SR"/>
</dbReference>
<feature type="region of interest" description="Disordered" evidence="7">
    <location>
        <begin position="421"/>
        <end position="472"/>
    </location>
</feature>
<evidence type="ECO:0000259" key="8">
    <source>
        <dbReference type="PROSITE" id="PS50102"/>
    </source>
</evidence>
<dbReference type="PROSITE" id="PS51644">
    <property type="entry name" value="HTH_OST"/>
    <property type="match status" value="1"/>
</dbReference>
<dbReference type="InterPro" id="IPR041966">
    <property type="entry name" value="LOTUS-like"/>
</dbReference>
<dbReference type="Pfam" id="PF12872">
    <property type="entry name" value="OST-HTH"/>
    <property type="match status" value="1"/>
</dbReference>
<dbReference type="AlphaFoldDB" id="A0A8B8DX99"/>